<keyword evidence="4" id="KW-0862">Zinc</keyword>
<name>A0AAV2Q4R2_MEGNR</name>
<dbReference type="Gene3D" id="3.30.160.60">
    <property type="entry name" value="Classic Zinc Finger"/>
    <property type="match status" value="2"/>
</dbReference>
<feature type="region of interest" description="Disordered" evidence="6">
    <location>
        <begin position="372"/>
        <end position="432"/>
    </location>
</feature>
<dbReference type="SMART" id="SM00355">
    <property type="entry name" value="ZnF_C2H2"/>
    <property type="match status" value="2"/>
</dbReference>
<feature type="compositionally biased region" description="Low complexity" evidence="6">
    <location>
        <begin position="132"/>
        <end position="143"/>
    </location>
</feature>
<keyword evidence="2" id="KW-0677">Repeat</keyword>
<evidence type="ECO:0000313" key="9">
    <source>
        <dbReference type="Proteomes" id="UP001497623"/>
    </source>
</evidence>
<dbReference type="FunFam" id="3.30.160.60:FF:000624">
    <property type="entry name" value="zinc finger protein 697"/>
    <property type="match status" value="1"/>
</dbReference>
<dbReference type="GO" id="GO:0008270">
    <property type="term" value="F:zinc ion binding"/>
    <property type="evidence" value="ECO:0007669"/>
    <property type="project" value="UniProtKB-KW"/>
</dbReference>
<dbReference type="EMBL" id="CAXKWB010003460">
    <property type="protein sequence ID" value="CAL4069320.1"/>
    <property type="molecule type" value="Genomic_DNA"/>
</dbReference>
<dbReference type="PANTHER" id="PTHR24408">
    <property type="entry name" value="ZINC FINGER PROTEIN"/>
    <property type="match status" value="1"/>
</dbReference>
<dbReference type="PANTHER" id="PTHR24408:SF58">
    <property type="entry name" value="TRANSCRIPTION FACTOR (TFIIIA), PUTATIVE (AFU_ORTHOLOGUE AFUA_1G05150)-RELATED"/>
    <property type="match status" value="1"/>
</dbReference>
<evidence type="ECO:0000256" key="1">
    <source>
        <dbReference type="ARBA" id="ARBA00022723"/>
    </source>
</evidence>
<protein>
    <recommendedName>
        <fullName evidence="7">C2H2-type domain-containing protein</fullName>
    </recommendedName>
</protein>
<dbReference type="InterPro" id="IPR013087">
    <property type="entry name" value="Znf_C2H2_type"/>
</dbReference>
<dbReference type="GO" id="GO:0005634">
    <property type="term" value="C:nucleus"/>
    <property type="evidence" value="ECO:0007669"/>
    <property type="project" value="TreeGrafter"/>
</dbReference>
<keyword evidence="9" id="KW-1185">Reference proteome</keyword>
<feature type="compositionally biased region" description="Polar residues" evidence="6">
    <location>
        <begin position="419"/>
        <end position="431"/>
    </location>
</feature>
<feature type="compositionally biased region" description="Low complexity" evidence="6">
    <location>
        <begin position="152"/>
        <end position="167"/>
    </location>
</feature>
<feature type="region of interest" description="Disordered" evidence="6">
    <location>
        <begin position="100"/>
        <end position="167"/>
    </location>
</feature>
<feature type="region of interest" description="Disordered" evidence="6">
    <location>
        <begin position="1"/>
        <end position="20"/>
    </location>
</feature>
<evidence type="ECO:0000256" key="6">
    <source>
        <dbReference type="SAM" id="MobiDB-lite"/>
    </source>
</evidence>
<feature type="domain" description="C2H2-type" evidence="7">
    <location>
        <begin position="502"/>
        <end position="533"/>
    </location>
</feature>
<reference evidence="8 9" key="1">
    <citation type="submission" date="2024-05" db="EMBL/GenBank/DDBJ databases">
        <authorList>
            <person name="Wallberg A."/>
        </authorList>
    </citation>
    <scope>NUCLEOTIDE SEQUENCE [LARGE SCALE GENOMIC DNA]</scope>
</reference>
<feature type="domain" description="C2H2-type" evidence="7">
    <location>
        <begin position="474"/>
        <end position="501"/>
    </location>
</feature>
<feature type="compositionally biased region" description="Polar residues" evidence="6">
    <location>
        <begin position="225"/>
        <end position="242"/>
    </location>
</feature>
<comment type="caution">
    <text evidence="8">The sequence shown here is derived from an EMBL/GenBank/DDBJ whole genome shotgun (WGS) entry which is preliminary data.</text>
</comment>
<dbReference type="Proteomes" id="UP001497623">
    <property type="component" value="Unassembled WGS sequence"/>
</dbReference>
<evidence type="ECO:0000313" key="8">
    <source>
        <dbReference type="EMBL" id="CAL4069320.1"/>
    </source>
</evidence>
<evidence type="ECO:0000256" key="4">
    <source>
        <dbReference type="ARBA" id="ARBA00022833"/>
    </source>
</evidence>
<dbReference type="AlphaFoldDB" id="A0AAV2Q4R2"/>
<feature type="compositionally biased region" description="Polar residues" evidence="6">
    <location>
        <begin position="100"/>
        <end position="119"/>
    </location>
</feature>
<evidence type="ECO:0000256" key="3">
    <source>
        <dbReference type="ARBA" id="ARBA00022771"/>
    </source>
</evidence>
<dbReference type="GO" id="GO:0000981">
    <property type="term" value="F:DNA-binding transcription factor activity, RNA polymerase II-specific"/>
    <property type="evidence" value="ECO:0007669"/>
    <property type="project" value="TreeGrafter"/>
</dbReference>
<accession>A0AAV2Q4R2</accession>
<sequence length="533" mass="60286">MMDQGVAAPPPAEATNPQDLPLTLFMDDLDEYIQFRNYVSTVPGRMSPPRQPTSHDLYHSQIPITSPYRDPSSYSNLGTSPEKTYFTLQSRTDFSISSLATPTERSCHSLPNRNNTSSVQPPPSEKMYHPMSNQSNNYNTSSNMPDERSYHSLPNRNNNCNNSSPMLNDQSMYHHMYNNRPSNCNSPADNMAAAAAMDQRAYHAMANRPYNSSSPMPTSDDRTYHTLNSRPPSSHMQGGPNNATSVIMSAHNSPAPPDVPSPTMPNGPCNMGGMTPRDNGHMEGHMNRHMEGNPDWQMGHQNYMDRASVNANYNNTTNHHRHSQHNEVPYDNGNFNHNRYEYGEETKAINMSKGSQDPASPVANNIKVKSERLEHVSSTSMPPQHGFATPRPETHKDKMSSSYQLNNPRFEVGEDDPDWNTQYSDDGSNSPGRLAIDEDFLCQSMHADEQGIQPYDHENSYDLKYNQDGGDKPYQCTLCTYKTKYKFYMPHHMRRHTGEKPYVCTYCNTGFTRSTTLKNHMKTGRCMKSRSNH</sequence>
<evidence type="ECO:0000256" key="2">
    <source>
        <dbReference type="ARBA" id="ARBA00022737"/>
    </source>
</evidence>
<dbReference type="GO" id="GO:0043565">
    <property type="term" value="F:sequence-specific DNA binding"/>
    <property type="evidence" value="ECO:0007669"/>
    <property type="project" value="TreeGrafter"/>
</dbReference>
<dbReference type="SUPFAM" id="SSF57667">
    <property type="entry name" value="beta-beta-alpha zinc fingers"/>
    <property type="match status" value="1"/>
</dbReference>
<evidence type="ECO:0000259" key="7">
    <source>
        <dbReference type="PROSITE" id="PS50157"/>
    </source>
</evidence>
<evidence type="ECO:0000256" key="5">
    <source>
        <dbReference type="PROSITE-ProRule" id="PRU00042"/>
    </source>
</evidence>
<organism evidence="8 9">
    <name type="scientific">Meganyctiphanes norvegica</name>
    <name type="common">Northern krill</name>
    <name type="synonym">Thysanopoda norvegica</name>
    <dbReference type="NCBI Taxonomy" id="48144"/>
    <lineage>
        <taxon>Eukaryota</taxon>
        <taxon>Metazoa</taxon>
        <taxon>Ecdysozoa</taxon>
        <taxon>Arthropoda</taxon>
        <taxon>Crustacea</taxon>
        <taxon>Multicrustacea</taxon>
        <taxon>Malacostraca</taxon>
        <taxon>Eumalacostraca</taxon>
        <taxon>Eucarida</taxon>
        <taxon>Euphausiacea</taxon>
        <taxon>Euphausiidae</taxon>
        <taxon>Meganyctiphanes</taxon>
    </lineage>
</organism>
<feature type="region of interest" description="Disordered" evidence="6">
    <location>
        <begin position="207"/>
        <end position="242"/>
    </location>
</feature>
<proteinExistence type="predicted"/>
<keyword evidence="1" id="KW-0479">Metal-binding</keyword>
<dbReference type="PROSITE" id="PS50157">
    <property type="entry name" value="ZINC_FINGER_C2H2_2"/>
    <property type="match status" value="2"/>
</dbReference>
<keyword evidence="3 5" id="KW-0863">Zinc-finger</keyword>
<gene>
    <name evidence="8" type="ORF">MNOR_LOCUS7741</name>
</gene>
<dbReference type="InterPro" id="IPR036236">
    <property type="entry name" value="Znf_C2H2_sf"/>
</dbReference>